<sequence>MVAQMNFKWLKTLAILILLCFSAPTMTKAHNGTSEAYSELTVESNEVVYKLRIDLEELLQVTRPSANSSADILLPQEQLDRLVNESKSVMEQYILSHMIIYADGEPLEGEAADLRLTEVNDRAFAAAELRYTVHSTPQHIALDYNLFFDDVDPAHANYFQMTMDGKTQESVLTYEFRQIELGEMSVVRASKQFLLLGMEHLFTGYDHILFVVALLLAASSVRKILVTVTAFTAAHSLTLLLASLQIFSLPASLVEPVIALSIIYVALNNMLRGPSNHNAWQAFGFGLIHGFGFAGVLSEMKLHTGAFAASLLSFNIGIEIGQLIIVLLLFPLIQFARASRPAIRWSIPALSVVISLFGTFWLVERTLL</sequence>
<dbReference type="AlphaFoldDB" id="A0A2W1NPL4"/>
<keyword evidence="1" id="KW-1133">Transmembrane helix</keyword>
<name>A0A2W1NPL4_PAEXE</name>
<feature type="transmembrane region" description="Helical" evidence="1">
    <location>
        <begin position="249"/>
        <end position="267"/>
    </location>
</feature>
<protein>
    <submittedName>
        <fullName evidence="3">HupE/UreJ family protein</fullName>
    </submittedName>
</protein>
<keyword evidence="1" id="KW-0812">Transmembrane</keyword>
<accession>A0A2W1NPL4</accession>
<dbReference type="OrthoDB" id="9808870at2"/>
<dbReference type="Pfam" id="PF13795">
    <property type="entry name" value="HupE_UreJ_2"/>
    <property type="match status" value="1"/>
</dbReference>
<feature type="chain" id="PRO_5016024530" evidence="2">
    <location>
        <begin position="30"/>
        <end position="368"/>
    </location>
</feature>
<evidence type="ECO:0000256" key="2">
    <source>
        <dbReference type="SAM" id="SignalP"/>
    </source>
</evidence>
<dbReference type="Proteomes" id="UP000214746">
    <property type="component" value="Unassembled WGS sequence"/>
</dbReference>
<evidence type="ECO:0000256" key="1">
    <source>
        <dbReference type="SAM" id="Phobius"/>
    </source>
</evidence>
<keyword evidence="2" id="KW-0732">Signal</keyword>
<feature type="transmembrane region" description="Helical" evidence="1">
    <location>
        <begin position="279"/>
        <end position="298"/>
    </location>
</feature>
<gene>
    <name evidence="3" type="ORF">CBW46_011875</name>
</gene>
<feature type="transmembrane region" description="Helical" evidence="1">
    <location>
        <begin position="304"/>
        <end position="330"/>
    </location>
</feature>
<feature type="transmembrane region" description="Helical" evidence="1">
    <location>
        <begin position="342"/>
        <end position="363"/>
    </location>
</feature>
<feature type="signal peptide" evidence="2">
    <location>
        <begin position="1"/>
        <end position="29"/>
    </location>
</feature>
<evidence type="ECO:0000313" key="4">
    <source>
        <dbReference type="Proteomes" id="UP000214746"/>
    </source>
</evidence>
<organism evidence="3 4">
    <name type="scientific">Paenibacillus xerothermodurans</name>
    <dbReference type="NCBI Taxonomy" id="1977292"/>
    <lineage>
        <taxon>Bacteria</taxon>
        <taxon>Bacillati</taxon>
        <taxon>Bacillota</taxon>
        <taxon>Bacilli</taxon>
        <taxon>Bacillales</taxon>
        <taxon>Paenibacillaceae</taxon>
        <taxon>Paenibacillus</taxon>
    </lineage>
</organism>
<dbReference type="EMBL" id="NHRJ02000005">
    <property type="protein sequence ID" value="PZE20843.1"/>
    <property type="molecule type" value="Genomic_DNA"/>
</dbReference>
<dbReference type="InterPro" id="IPR032809">
    <property type="entry name" value="Put_HupE_UreJ"/>
</dbReference>
<comment type="caution">
    <text evidence="3">The sequence shown here is derived from an EMBL/GenBank/DDBJ whole genome shotgun (WGS) entry which is preliminary data.</text>
</comment>
<keyword evidence="1" id="KW-0472">Membrane</keyword>
<evidence type="ECO:0000313" key="3">
    <source>
        <dbReference type="EMBL" id="PZE20843.1"/>
    </source>
</evidence>
<keyword evidence="4" id="KW-1185">Reference proteome</keyword>
<reference evidence="3" key="1">
    <citation type="submission" date="2018-06" db="EMBL/GenBank/DDBJ databases">
        <title>Paenibacillus xerothermodurans sp. nov. an extremely dry heat resistant spore forming bacterium isolated from the soil of Cape Canaveral, Florida.</title>
        <authorList>
            <person name="Seuylemezian A."/>
            <person name="Kaur N."/>
            <person name="Patil P."/>
            <person name="Patil P."/>
            <person name="Mayilraj S."/>
            <person name="Vaishampayan P."/>
        </authorList>
    </citation>
    <scope>NUCLEOTIDE SEQUENCE [LARGE SCALE GENOMIC DNA]</scope>
    <source>
        <strain evidence="3">ATCC 27380</strain>
    </source>
</reference>
<proteinExistence type="predicted"/>